<dbReference type="InterPro" id="IPR009072">
    <property type="entry name" value="Histone-fold"/>
</dbReference>
<name>A0A484GU16_SOUCH</name>
<dbReference type="EMBL" id="QWLN02004155">
    <property type="protein sequence ID" value="TEA39374.1"/>
    <property type="molecule type" value="Genomic_DNA"/>
</dbReference>
<organism evidence="1 2">
    <name type="scientific">Sousa chinensis</name>
    <name type="common">Indo-pacific humpbacked dolphin</name>
    <name type="synonym">Steno chinensis</name>
    <dbReference type="NCBI Taxonomy" id="103600"/>
    <lineage>
        <taxon>Eukaryota</taxon>
        <taxon>Metazoa</taxon>
        <taxon>Chordata</taxon>
        <taxon>Craniata</taxon>
        <taxon>Vertebrata</taxon>
        <taxon>Euteleostomi</taxon>
        <taxon>Mammalia</taxon>
        <taxon>Eutheria</taxon>
        <taxon>Laurasiatheria</taxon>
        <taxon>Artiodactyla</taxon>
        <taxon>Whippomorpha</taxon>
        <taxon>Cetacea</taxon>
        <taxon>Odontoceti</taxon>
        <taxon>Delphinidae</taxon>
        <taxon>Sousa</taxon>
    </lineage>
</organism>
<dbReference type="GO" id="GO:0046982">
    <property type="term" value="F:protein heterodimerization activity"/>
    <property type="evidence" value="ECO:0007669"/>
    <property type="project" value="InterPro"/>
</dbReference>
<dbReference type="AlphaFoldDB" id="A0A484GU16"/>
<dbReference type="Gene3D" id="1.10.20.10">
    <property type="entry name" value="Histone, subunit A"/>
    <property type="match status" value="1"/>
</dbReference>
<dbReference type="Proteomes" id="UP000295264">
    <property type="component" value="Unassembled WGS sequence"/>
</dbReference>
<keyword evidence="2" id="KW-1185">Reference proteome</keyword>
<evidence type="ECO:0000313" key="1">
    <source>
        <dbReference type="EMBL" id="TEA39374.1"/>
    </source>
</evidence>
<protein>
    <submittedName>
        <fullName evidence="1">Uncharacterized protein</fullName>
    </submittedName>
</protein>
<reference evidence="1 2" key="1">
    <citation type="journal article" date="2018" name="Genomics">
        <title>Molecular footprints of inshore aquatic adaptation in Indo-Pacific humpback dolphin (Sousa chinensis).</title>
        <authorList>
            <person name="Ming Y."/>
            <person name="Jian J."/>
            <person name="Yu F."/>
            <person name="Yu X."/>
            <person name="Wang J."/>
            <person name="Liu W."/>
        </authorList>
    </citation>
    <scope>NUCLEOTIDE SEQUENCE [LARGE SCALE GENOMIC DNA]</scope>
    <source>
        <strain evidence="1">MY-2018</strain>
        <tissue evidence="1">Skin</tissue>
    </source>
</reference>
<sequence>MEGNASEDLKVKCVTSCHLQLATHGDEESDSSRLHLLAVVSFHIHKSLDGKKGQQEAV</sequence>
<proteinExistence type="predicted"/>
<gene>
    <name evidence="1" type="ORF">DBR06_SOUSAS2110138</name>
</gene>
<comment type="caution">
    <text evidence="1">The sequence shown here is derived from an EMBL/GenBank/DDBJ whole genome shotgun (WGS) entry which is preliminary data.</text>
</comment>
<evidence type="ECO:0000313" key="2">
    <source>
        <dbReference type="Proteomes" id="UP000295264"/>
    </source>
</evidence>
<accession>A0A484GU16</accession>